<keyword evidence="3" id="KW-1185">Reference proteome</keyword>
<keyword evidence="1" id="KW-0472">Membrane</keyword>
<reference evidence="3" key="1">
    <citation type="journal article" date="2019" name="Int. J. Syst. Evol. Microbiol.">
        <title>Halobacteriovorax valvorus sp. nov., a novel prokaryotic predator isolated from coastal seawater of China.</title>
        <authorList>
            <person name="Chen M.-X."/>
        </authorList>
    </citation>
    <scope>NUCLEOTIDE SEQUENCE [LARGE SCALE GENOMIC DNA]</scope>
    <source>
        <strain evidence="3">BL9</strain>
    </source>
</reference>
<dbReference type="PANTHER" id="PTHR31303">
    <property type="entry name" value="CTP-DEPENDENT DIACYLGLYCEROL KINASE 1"/>
    <property type="match status" value="1"/>
</dbReference>
<evidence type="ECO:0000313" key="2">
    <source>
        <dbReference type="EMBL" id="RZF21882.1"/>
    </source>
</evidence>
<dbReference type="Proteomes" id="UP000443582">
    <property type="component" value="Unassembled WGS sequence"/>
</dbReference>
<gene>
    <name evidence="2" type="ORF">DAY19_09335</name>
</gene>
<dbReference type="PANTHER" id="PTHR31303:SF1">
    <property type="entry name" value="CTP-DEPENDENT DIACYLGLYCEROL KINASE 1"/>
    <property type="match status" value="1"/>
</dbReference>
<feature type="transmembrane region" description="Helical" evidence="1">
    <location>
        <begin position="142"/>
        <end position="162"/>
    </location>
</feature>
<feature type="transmembrane region" description="Helical" evidence="1">
    <location>
        <begin position="83"/>
        <end position="103"/>
    </location>
</feature>
<feature type="transmembrane region" description="Helical" evidence="1">
    <location>
        <begin position="168"/>
        <end position="186"/>
    </location>
</feature>
<dbReference type="InterPro" id="IPR037997">
    <property type="entry name" value="Dgk1-like"/>
</dbReference>
<comment type="caution">
    <text evidence="2">The sequence shown here is derived from an EMBL/GenBank/DDBJ whole genome shotgun (WGS) entry which is preliminary data.</text>
</comment>
<feature type="transmembrane region" description="Helical" evidence="1">
    <location>
        <begin position="109"/>
        <end position="130"/>
    </location>
</feature>
<name>A0ABY0IGV8_9BACT</name>
<evidence type="ECO:0000313" key="3">
    <source>
        <dbReference type="Proteomes" id="UP000443582"/>
    </source>
</evidence>
<keyword evidence="1" id="KW-0812">Transmembrane</keyword>
<dbReference type="EMBL" id="QDKL01000002">
    <property type="protein sequence ID" value="RZF21882.1"/>
    <property type="molecule type" value="Genomic_DNA"/>
</dbReference>
<feature type="transmembrane region" description="Helical" evidence="1">
    <location>
        <begin position="193"/>
        <end position="212"/>
    </location>
</feature>
<accession>A0ABY0IGV8</accession>
<sequence>MESIYRFPSKFEPHILRKLVHIISGLGIVLIYLLTNIDSLLFSYIVLGASALFTLIEILRLKFDGLNQVFVNACRSVLRDSEVNGFTGTPLFLLGIGLSFLAFDEQIALLATIILSLADPASSFVGIRYGKRKVLEDRTFEGSYACFIMTFLVVATYGMLYFPLSLKIVIFAFFTGVATAIIELLSTKIDDNFTLSFFTASAMALLNILLVLV</sequence>
<proteinExistence type="predicted"/>
<organism evidence="2 3">
    <name type="scientific">Halobacteriovorax vibrionivorans</name>
    <dbReference type="NCBI Taxonomy" id="2152716"/>
    <lineage>
        <taxon>Bacteria</taxon>
        <taxon>Pseudomonadati</taxon>
        <taxon>Bdellovibrionota</taxon>
        <taxon>Bacteriovoracia</taxon>
        <taxon>Bacteriovoracales</taxon>
        <taxon>Halobacteriovoraceae</taxon>
        <taxon>Halobacteriovorax</taxon>
    </lineage>
</organism>
<protein>
    <recommendedName>
        <fullName evidence="4">Phosphatidate cytidylyltransferase</fullName>
    </recommendedName>
</protein>
<feature type="transmembrane region" description="Helical" evidence="1">
    <location>
        <begin position="15"/>
        <end position="35"/>
    </location>
</feature>
<dbReference type="RefSeq" id="WP_115361725.1">
    <property type="nucleotide sequence ID" value="NZ_QDKL01000002.1"/>
</dbReference>
<feature type="transmembrane region" description="Helical" evidence="1">
    <location>
        <begin position="41"/>
        <end position="63"/>
    </location>
</feature>
<keyword evidence="1" id="KW-1133">Transmembrane helix</keyword>
<evidence type="ECO:0008006" key="4">
    <source>
        <dbReference type="Google" id="ProtNLM"/>
    </source>
</evidence>
<evidence type="ECO:0000256" key="1">
    <source>
        <dbReference type="SAM" id="Phobius"/>
    </source>
</evidence>